<keyword evidence="2" id="KW-1185">Reference proteome</keyword>
<name>A0A5E4NM37_9HEMI</name>
<evidence type="ECO:0008006" key="3">
    <source>
        <dbReference type="Google" id="ProtNLM"/>
    </source>
</evidence>
<organism evidence="1 2">
    <name type="scientific">Cinara cedri</name>
    <dbReference type="NCBI Taxonomy" id="506608"/>
    <lineage>
        <taxon>Eukaryota</taxon>
        <taxon>Metazoa</taxon>
        <taxon>Ecdysozoa</taxon>
        <taxon>Arthropoda</taxon>
        <taxon>Hexapoda</taxon>
        <taxon>Insecta</taxon>
        <taxon>Pterygota</taxon>
        <taxon>Neoptera</taxon>
        <taxon>Paraneoptera</taxon>
        <taxon>Hemiptera</taxon>
        <taxon>Sternorrhyncha</taxon>
        <taxon>Aphidomorpha</taxon>
        <taxon>Aphidoidea</taxon>
        <taxon>Aphididae</taxon>
        <taxon>Lachninae</taxon>
        <taxon>Cinara</taxon>
    </lineage>
</organism>
<reference evidence="1 2" key="1">
    <citation type="submission" date="2019-08" db="EMBL/GenBank/DDBJ databases">
        <authorList>
            <person name="Alioto T."/>
            <person name="Alioto T."/>
            <person name="Gomez Garrido J."/>
        </authorList>
    </citation>
    <scope>NUCLEOTIDE SEQUENCE [LARGE SCALE GENOMIC DNA]</scope>
</reference>
<dbReference type="OrthoDB" id="6630138at2759"/>
<dbReference type="Proteomes" id="UP000325440">
    <property type="component" value="Unassembled WGS sequence"/>
</dbReference>
<protein>
    <recommendedName>
        <fullName evidence="3">Reverse transcriptase domain</fullName>
    </recommendedName>
</protein>
<evidence type="ECO:0000313" key="2">
    <source>
        <dbReference type="Proteomes" id="UP000325440"/>
    </source>
</evidence>
<proteinExistence type="predicted"/>
<sequence length="266" mass="30061">MSIGTPYADDLVVLIAGSDLGEIQGRAGTALGSFRGWVAERGFTFSAVKFYALPLKGVLQPGFSIEFGQDNIVAVSSVRYLGIELDSKRNFWAHVKSVAGKSEVFYSRLRTATSANWGIRQATSTIYKAISETVDQWNRILDIWQTRWDTNEKERWTHSIISEVRRRLELSLETQFLTGHGNFNAKLNSFALRGSAACRCGTENETVEHVLFRCPELTLVRGRLIRDIGEDRWPCSTEVFLNTRANYCALRRFANNAIEAKRLVDR</sequence>
<evidence type="ECO:0000313" key="1">
    <source>
        <dbReference type="EMBL" id="VVC46018.1"/>
    </source>
</evidence>
<dbReference type="EMBL" id="CABPRJ010002428">
    <property type="protein sequence ID" value="VVC46018.1"/>
    <property type="molecule type" value="Genomic_DNA"/>
</dbReference>
<gene>
    <name evidence="1" type="ORF">CINCED_3A022103</name>
</gene>
<dbReference type="AlphaFoldDB" id="A0A5E4NM37"/>
<accession>A0A5E4NM37</accession>